<name>V5H4T3_IXORI</name>
<feature type="region of interest" description="Disordered" evidence="1">
    <location>
        <begin position="1"/>
        <end position="42"/>
    </location>
</feature>
<feature type="region of interest" description="Disordered" evidence="1">
    <location>
        <begin position="184"/>
        <end position="203"/>
    </location>
</feature>
<feature type="compositionally biased region" description="Basic and acidic residues" evidence="1">
    <location>
        <begin position="29"/>
        <end position="42"/>
    </location>
</feature>
<evidence type="ECO:0000313" key="2">
    <source>
        <dbReference type="EMBL" id="JAB69292.1"/>
    </source>
</evidence>
<evidence type="ECO:0000256" key="1">
    <source>
        <dbReference type="SAM" id="MobiDB-lite"/>
    </source>
</evidence>
<sequence>MPSSSTSSSPSTSSAASSASAHSPGLPLQKEELPEESIKQKTDDVIAASKETLDDLVSNVVVLNDTKDDLLQNCNTQVVNIVVLDNSGRRADEHEASEIHGTTDVHEAVHLEGREESVLEKDEGKGESAQDLFNRICNPGGIEFDDVEDDKEVYVDSVDEDVDEIECETVALVDNIEEEEISVLEDEQEEHLESPSKRQDLKDELIENDLGEVNKKEKFGKQSC</sequence>
<dbReference type="AlphaFoldDB" id="V5H4T3"/>
<feature type="compositionally biased region" description="Low complexity" evidence="1">
    <location>
        <begin position="1"/>
        <end position="21"/>
    </location>
</feature>
<protein>
    <submittedName>
        <fullName evidence="2">Uncharacterized protein</fullName>
    </submittedName>
</protein>
<accession>V5H4T3</accession>
<dbReference type="EMBL" id="GANP01015176">
    <property type="protein sequence ID" value="JAB69292.1"/>
    <property type="molecule type" value="mRNA"/>
</dbReference>
<feature type="compositionally biased region" description="Basic and acidic residues" evidence="1">
    <location>
        <begin position="191"/>
        <end position="203"/>
    </location>
</feature>
<reference evidence="2" key="1">
    <citation type="journal article" date="2015" name="Sci. Rep.">
        <title>Tissue- and time-dependent transcription in Ixodes ricinus salivary glands and midguts when blood feeding on the vertebrate host.</title>
        <authorList>
            <person name="Kotsyfakis M."/>
            <person name="Schwarz A."/>
            <person name="Erhart J."/>
            <person name="Ribeiro J.M."/>
        </authorList>
    </citation>
    <scope>NUCLEOTIDE SEQUENCE</scope>
    <source>
        <tissue evidence="2">Salivary gland and midgut</tissue>
    </source>
</reference>
<proteinExistence type="evidence at transcript level"/>
<organism evidence="2">
    <name type="scientific">Ixodes ricinus</name>
    <name type="common">Common tick</name>
    <name type="synonym">Acarus ricinus</name>
    <dbReference type="NCBI Taxonomy" id="34613"/>
    <lineage>
        <taxon>Eukaryota</taxon>
        <taxon>Metazoa</taxon>
        <taxon>Ecdysozoa</taxon>
        <taxon>Arthropoda</taxon>
        <taxon>Chelicerata</taxon>
        <taxon>Arachnida</taxon>
        <taxon>Acari</taxon>
        <taxon>Parasitiformes</taxon>
        <taxon>Ixodida</taxon>
        <taxon>Ixodoidea</taxon>
        <taxon>Ixodidae</taxon>
        <taxon>Ixodinae</taxon>
        <taxon>Ixodes</taxon>
    </lineage>
</organism>